<accession>A0A0F9MHB3</accession>
<sequence>MIQYRKYVIRQCKTCKKELKIRNDYIKIHTGFCRNCRKKKDWENPKYRKYMSESHKGKKSGRALPIGESNFNNLLYTYKKSAEKRGIFFDLTNEQFRKITKQNCHYCGKKPSQIHSAGKKKRFNGYWIHNGIDRIDDNRGYIFSNVVPACKRCNYSKQGMTKDVFLEMVREIYLNHYENDTVGSRAIGTK</sequence>
<evidence type="ECO:0008006" key="2">
    <source>
        <dbReference type="Google" id="ProtNLM"/>
    </source>
</evidence>
<gene>
    <name evidence="1" type="ORF">LCGC14_1383720</name>
</gene>
<proteinExistence type="predicted"/>
<evidence type="ECO:0000313" key="1">
    <source>
        <dbReference type="EMBL" id="KKM76090.1"/>
    </source>
</evidence>
<dbReference type="Gene3D" id="3.30.40.220">
    <property type="match status" value="1"/>
</dbReference>
<reference evidence="1" key="1">
    <citation type="journal article" date="2015" name="Nature">
        <title>Complex archaea that bridge the gap between prokaryotes and eukaryotes.</title>
        <authorList>
            <person name="Spang A."/>
            <person name="Saw J.H."/>
            <person name="Jorgensen S.L."/>
            <person name="Zaremba-Niedzwiedzka K."/>
            <person name="Martijn J."/>
            <person name="Lind A.E."/>
            <person name="van Eijk R."/>
            <person name="Schleper C."/>
            <person name="Guy L."/>
            <person name="Ettema T.J."/>
        </authorList>
    </citation>
    <scope>NUCLEOTIDE SEQUENCE</scope>
</reference>
<dbReference type="EMBL" id="LAZR01008867">
    <property type="protein sequence ID" value="KKM76090.1"/>
    <property type="molecule type" value="Genomic_DNA"/>
</dbReference>
<protein>
    <recommendedName>
        <fullName evidence="2">HNH domain-containing protein</fullName>
    </recommendedName>
</protein>
<name>A0A0F9MHB3_9ZZZZ</name>
<dbReference type="AlphaFoldDB" id="A0A0F9MHB3"/>
<organism evidence="1">
    <name type="scientific">marine sediment metagenome</name>
    <dbReference type="NCBI Taxonomy" id="412755"/>
    <lineage>
        <taxon>unclassified sequences</taxon>
        <taxon>metagenomes</taxon>
        <taxon>ecological metagenomes</taxon>
    </lineage>
</organism>
<comment type="caution">
    <text evidence="1">The sequence shown here is derived from an EMBL/GenBank/DDBJ whole genome shotgun (WGS) entry which is preliminary data.</text>
</comment>